<dbReference type="EMBL" id="BONI01000082">
    <property type="protein sequence ID" value="GIG10225.1"/>
    <property type="molecule type" value="Genomic_DNA"/>
</dbReference>
<feature type="transmembrane region" description="Helical" evidence="3">
    <location>
        <begin position="108"/>
        <end position="126"/>
    </location>
</feature>
<dbReference type="PROSITE" id="PS50901">
    <property type="entry name" value="FTSK"/>
    <property type="match status" value="1"/>
</dbReference>
<evidence type="ECO:0000256" key="1">
    <source>
        <dbReference type="PROSITE-ProRule" id="PRU00289"/>
    </source>
</evidence>
<keyword evidence="3" id="KW-0812">Transmembrane</keyword>
<evidence type="ECO:0000256" key="2">
    <source>
        <dbReference type="SAM" id="MobiDB-lite"/>
    </source>
</evidence>
<organism evidence="5 6">
    <name type="scientific">Catellatospora coxensis</name>
    <dbReference type="NCBI Taxonomy" id="310354"/>
    <lineage>
        <taxon>Bacteria</taxon>
        <taxon>Bacillati</taxon>
        <taxon>Actinomycetota</taxon>
        <taxon>Actinomycetes</taxon>
        <taxon>Micromonosporales</taxon>
        <taxon>Micromonosporaceae</taxon>
        <taxon>Catellatospora</taxon>
    </lineage>
</organism>
<keyword evidence="3" id="KW-1133">Transmembrane helix</keyword>
<gene>
    <name evidence="5" type="ORF">Cco03nite_69250</name>
</gene>
<dbReference type="GO" id="GO:0003677">
    <property type="term" value="F:DNA binding"/>
    <property type="evidence" value="ECO:0007669"/>
    <property type="project" value="InterPro"/>
</dbReference>
<comment type="caution">
    <text evidence="5">The sequence shown here is derived from an EMBL/GenBank/DDBJ whole genome shotgun (WGS) entry which is preliminary data.</text>
</comment>
<feature type="region of interest" description="Disordered" evidence="2">
    <location>
        <begin position="483"/>
        <end position="550"/>
    </location>
</feature>
<dbReference type="RefSeq" id="WP_203698073.1">
    <property type="nucleotide sequence ID" value="NZ_BAAALC010000003.1"/>
</dbReference>
<dbReference type="GO" id="GO:0005524">
    <property type="term" value="F:ATP binding"/>
    <property type="evidence" value="ECO:0007669"/>
    <property type="project" value="UniProtKB-UniRule"/>
</dbReference>
<dbReference type="SUPFAM" id="SSF52540">
    <property type="entry name" value="P-loop containing nucleoside triphosphate hydrolases"/>
    <property type="match status" value="1"/>
</dbReference>
<sequence>MSRQTRLQLPREVEITPAAALLPYAIVPCCTVVALPVTLLAHHAWADKPWAAVGLTVAGASVTGYTWLAGRPRGQMVRVTATVVAGAVSVWTLGATIGGPLTHPWGDLWALGGIALSAVAIVNRVLRRGGDEVQRGSVGELGQHIRALQDAKVGRPKTTGARIVATIEAAPGTPFSQVAAAREEIESALDVRPGASRFVQSPDSARRGQMILVPVDQLRKPIPWPGPTAPGRSIADAPIDLGRGEDGEPLLLWLPGDPGRQRNSTHLGVVGMSGSGKTELLLNMCADVLTRIDAELHVSDSRKADQLPGWLQQYAHRMAAGPAAAEAYIEDLPALIRERARILGQAGHKQWTKGCGIPFVVAVFFEAAGVLNGNGTFVDVAESARSVGIALVVELQRATYDRVPTSVRANIGSWACLGVKSEDDAQAALSDETLDAGAAPWIWKDQRAGCLYAELSGVDRERWAMPHRAYFAGSEDERAAAITPWVSPGRPQPQPAPAMEDGDEEDESEEANGAWDPTDPPDDVDPAQPLAEPDPHARMAFGPLPRPKTPGEARAILRRHVQDLRDDGHDVVRPAELADVLEETGRSDSWLYTEMRALCEGPDALLRRSEHGVYDILTLATANRA</sequence>
<proteinExistence type="predicted"/>
<feature type="domain" description="FtsK" evidence="4">
    <location>
        <begin position="247"/>
        <end position="426"/>
    </location>
</feature>
<name>A0A8J3L912_9ACTN</name>
<evidence type="ECO:0000259" key="4">
    <source>
        <dbReference type="PROSITE" id="PS50901"/>
    </source>
</evidence>
<keyword evidence="1" id="KW-0547">Nucleotide-binding</keyword>
<keyword evidence="3" id="KW-0472">Membrane</keyword>
<evidence type="ECO:0000313" key="5">
    <source>
        <dbReference type="EMBL" id="GIG10225.1"/>
    </source>
</evidence>
<dbReference type="AlphaFoldDB" id="A0A8J3L912"/>
<reference evidence="5 6" key="1">
    <citation type="submission" date="2021-01" db="EMBL/GenBank/DDBJ databases">
        <title>Whole genome shotgun sequence of Catellatospora coxensis NBRC 107359.</title>
        <authorList>
            <person name="Komaki H."/>
            <person name="Tamura T."/>
        </authorList>
    </citation>
    <scope>NUCLEOTIDE SEQUENCE [LARGE SCALE GENOMIC DNA]</scope>
    <source>
        <strain evidence="5 6">NBRC 107359</strain>
    </source>
</reference>
<feature type="binding site" evidence="1">
    <location>
        <begin position="271"/>
        <end position="278"/>
    </location>
    <ligand>
        <name>ATP</name>
        <dbReference type="ChEBI" id="CHEBI:30616"/>
    </ligand>
</feature>
<dbReference type="Proteomes" id="UP000630887">
    <property type="component" value="Unassembled WGS sequence"/>
</dbReference>
<dbReference type="InterPro" id="IPR027417">
    <property type="entry name" value="P-loop_NTPase"/>
</dbReference>
<feature type="compositionally biased region" description="Acidic residues" evidence="2">
    <location>
        <begin position="500"/>
        <end position="510"/>
    </location>
</feature>
<dbReference type="Gene3D" id="3.40.50.300">
    <property type="entry name" value="P-loop containing nucleotide triphosphate hydrolases"/>
    <property type="match status" value="1"/>
</dbReference>
<keyword evidence="6" id="KW-1185">Reference proteome</keyword>
<protein>
    <submittedName>
        <fullName evidence="5">Sporulation protein SsgA</fullName>
    </submittedName>
</protein>
<accession>A0A8J3L912</accession>
<feature type="transmembrane region" description="Helical" evidence="3">
    <location>
        <begin position="80"/>
        <end position="102"/>
    </location>
</feature>
<keyword evidence="1" id="KW-0067">ATP-binding</keyword>
<evidence type="ECO:0000256" key="3">
    <source>
        <dbReference type="SAM" id="Phobius"/>
    </source>
</evidence>
<dbReference type="InterPro" id="IPR002543">
    <property type="entry name" value="FtsK_dom"/>
</dbReference>
<feature type="transmembrane region" description="Helical" evidence="3">
    <location>
        <begin position="50"/>
        <end position="68"/>
    </location>
</feature>
<feature type="transmembrane region" description="Helical" evidence="3">
    <location>
        <begin position="21"/>
        <end position="44"/>
    </location>
</feature>
<evidence type="ECO:0000313" key="6">
    <source>
        <dbReference type="Proteomes" id="UP000630887"/>
    </source>
</evidence>